<comment type="caution">
    <text evidence="1">The sequence shown here is derived from an EMBL/GenBank/DDBJ whole genome shotgun (WGS) entry which is preliminary data.</text>
</comment>
<keyword evidence="2" id="KW-1185">Reference proteome</keyword>
<reference evidence="1 2" key="1">
    <citation type="journal article" date="2022" name="DNA Res.">
        <title>Chromosomal-level genome assembly of the orchid tree Bauhinia variegata (Leguminosae; Cercidoideae) supports the allotetraploid origin hypothesis of Bauhinia.</title>
        <authorList>
            <person name="Zhong Y."/>
            <person name="Chen Y."/>
            <person name="Zheng D."/>
            <person name="Pang J."/>
            <person name="Liu Y."/>
            <person name="Luo S."/>
            <person name="Meng S."/>
            <person name="Qian L."/>
            <person name="Wei D."/>
            <person name="Dai S."/>
            <person name="Zhou R."/>
        </authorList>
    </citation>
    <scope>NUCLEOTIDE SEQUENCE [LARGE SCALE GENOMIC DNA]</scope>
    <source>
        <strain evidence="1">BV-YZ2020</strain>
    </source>
</reference>
<proteinExistence type="predicted"/>
<evidence type="ECO:0000313" key="2">
    <source>
        <dbReference type="Proteomes" id="UP000828941"/>
    </source>
</evidence>
<evidence type="ECO:0000313" key="1">
    <source>
        <dbReference type="EMBL" id="KAI4315159.1"/>
    </source>
</evidence>
<gene>
    <name evidence="1" type="ORF">L6164_028000</name>
</gene>
<dbReference type="Proteomes" id="UP000828941">
    <property type="component" value="Chromosome 11"/>
</dbReference>
<organism evidence="1 2">
    <name type="scientific">Bauhinia variegata</name>
    <name type="common">Purple orchid tree</name>
    <name type="synonym">Phanera variegata</name>
    <dbReference type="NCBI Taxonomy" id="167791"/>
    <lineage>
        <taxon>Eukaryota</taxon>
        <taxon>Viridiplantae</taxon>
        <taxon>Streptophyta</taxon>
        <taxon>Embryophyta</taxon>
        <taxon>Tracheophyta</taxon>
        <taxon>Spermatophyta</taxon>
        <taxon>Magnoliopsida</taxon>
        <taxon>eudicotyledons</taxon>
        <taxon>Gunneridae</taxon>
        <taxon>Pentapetalae</taxon>
        <taxon>rosids</taxon>
        <taxon>fabids</taxon>
        <taxon>Fabales</taxon>
        <taxon>Fabaceae</taxon>
        <taxon>Cercidoideae</taxon>
        <taxon>Cercideae</taxon>
        <taxon>Bauhiniinae</taxon>
        <taxon>Bauhinia</taxon>
    </lineage>
</organism>
<dbReference type="EMBL" id="CM039436">
    <property type="protein sequence ID" value="KAI4315159.1"/>
    <property type="molecule type" value="Genomic_DNA"/>
</dbReference>
<sequence>MLSQPNKIYLRGMAMFLRRNSFFFSPFTIWITKVFKHFKIISYVQLKDSAASYVFVKYPCTLTLSFSIKKWRKNKCILTHTTVFPKSNGGLSKVTMLHKMPSKRNMGTIDSGD</sequence>
<protein>
    <submittedName>
        <fullName evidence="1">Uncharacterized protein</fullName>
    </submittedName>
</protein>
<name>A0ACB9LUZ1_BAUVA</name>
<accession>A0ACB9LUZ1</accession>